<evidence type="ECO:0000256" key="20">
    <source>
        <dbReference type="ARBA" id="ARBA00048349"/>
    </source>
</evidence>
<evidence type="ECO:0000256" key="8">
    <source>
        <dbReference type="ARBA" id="ARBA00022692"/>
    </source>
</evidence>
<evidence type="ECO:0000256" key="2">
    <source>
        <dbReference type="ARBA" id="ARBA00004205"/>
    </source>
</evidence>
<evidence type="ECO:0000256" key="10">
    <source>
        <dbReference type="ARBA" id="ARBA00022833"/>
    </source>
</evidence>
<dbReference type="GO" id="GO:1904257">
    <property type="term" value="P:zinc ion import into Golgi lumen"/>
    <property type="evidence" value="ECO:0007669"/>
    <property type="project" value="TreeGrafter"/>
</dbReference>
<proteinExistence type="inferred from homology"/>
<feature type="transmembrane region" description="Helical" evidence="22">
    <location>
        <begin position="676"/>
        <end position="698"/>
    </location>
</feature>
<feature type="transmembrane region" description="Helical" evidence="22">
    <location>
        <begin position="519"/>
        <end position="539"/>
    </location>
</feature>
<feature type="compositionally biased region" description="Basic and acidic residues" evidence="21">
    <location>
        <begin position="597"/>
        <end position="618"/>
    </location>
</feature>
<feature type="domain" description="Cation efflux protein transmembrane" evidence="23">
    <location>
        <begin position="449"/>
        <end position="704"/>
    </location>
</feature>
<dbReference type="NCBIfam" id="TIGR01297">
    <property type="entry name" value="CDF"/>
    <property type="match status" value="1"/>
</dbReference>
<feature type="region of interest" description="Disordered" evidence="21">
    <location>
        <begin position="575"/>
        <end position="641"/>
    </location>
</feature>
<feature type="compositionally biased region" description="Basic residues" evidence="21">
    <location>
        <begin position="620"/>
        <end position="632"/>
    </location>
</feature>
<evidence type="ECO:0000313" key="25">
    <source>
        <dbReference type="Proteomes" id="UP000728185"/>
    </source>
</evidence>
<evidence type="ECO:0000259" key="23">
    <source>
        <dbReference type="Pfam" id="PF01545"/>
    </source>
</evidence>
<keyword evidence="13" id="KW-0333">Golgi apparatus</keyword>
<keyword evidence="6" id="KW-0813">Transport</keyword>
<feature type="transmembrane region" description="Helical" evidence="22">
    <location>
        <begin position="449"/>
        <end position="468"/>
    </location>
</feature>
<dbReference type="GO" id="GO:0006882">
    <property type="term" value="P:intracellular zinc ion homeostasis"/>
    <property type="evidence" value="ECO:0007669"/>
    <property type="project" value="InterPro"/>
</dbReference>
<dbReference type="Proteomes" id="UP000728185">
    <property type="component" value="Unassembled WGS sequence"/>
</dbReference>
<dbReference type="Gene3D" id="1.20.1510.10">
    <property type="entry name" value="Cation efflux protein transmembrane domain"/>
    <property type="match status" value="1"/>
</dbReference>
<keyword evidence="15 22" id="KW-0472">Membrane</keyword>
<gene>
    <name evidence="24" type="ORF">FBUS_09448</name>
</gene>
<feature type="transmembrane region" description="Helical" evidence="22">
    <location>
        <begin position="84"/>
        <end position="101"/>
    </location>
</feature>
<keyword evidence="10" id="KW-0862">Zinc</keyword>
<feature type="transmembrane region" description="Helical" evidence="22">
    <location>
        <begin position="354"/>
        <end position="376"/>
    </location>
</feature>
<evidence type="ECO:0000256" key="18">
    <source>
        <dbReference type="ARBA" id="ARBA00042038"/>
    </source>
</evidence>
<evidence type="ECO:0000256" key="16">
    <source>
        <dbReference type="ARBA" id="ARBA00038531"/>
    </source>
</evidence>
<evidence type="ECO:0000256" key="7">
    <source>
        <dbReference type="ARBA" id="ARBA00022449"/>
    </source>
</evidence>
<evidence type="ECO:0000256" key="13">
    <source>
        <dbReference type="ARBA" id="ARBA00023034"/>
    </source>
</evidence>
<comment type="caution">
    <text evidence="24">The sequence shown here is derived from an EMBL/GenBank/DDBJ whole genome shotgun (WGS) entry which is preliminary data.</text>
</comment>
<evidence type="ECO:0000256" key="14">
    <source>
        <dbReference type="ARBA" id="ARBA00023065"/>
    </source>
</evidence>
<protein>
    <recommendedName>
        <fullName evidence="17">Proton-coupled zinc antiporter SLC30A5</fullName>
    </recommendedName>
    <alternativeName>
        <fullName evidence="19">Solute carrier family 30 member 5</fullName>
    </alternativeName>
    <alternativeName>
        <fullName evidence="18">Zinc transporter 5</fullName>
    </alternativeName>
</protein>
<keyword evidence="11" id="KW-0864">Zinc transport</keyword>
<comment type="subunit">
    <text evidence="16">Heterodimer with SLC30A6/ZNT6; form a functional zinc ion transmembrane transporter.</text>
</comment>
<feature type="transmembrane region" description="Helical" evidence="22">
    <location>
        <begin position="224"/>
        <end position="248"/>
    </location>
</feature>
<feature type="transmembrane region" description="Helical" evidence="22">
    <location>
        <begin position="20"/>
        <end position="37"/>
    </location>
</feature>
<dbReference type="PANTHER" id="PTHR45755:SF1">
    <property type="entry name" value="PROTON-COUPLED ZINC ANTIPORTER SLC30A5"/>
    <property type="match status" value="1"/>
</dbReference>
<keyword evidence="14" id="KW-0406">Ion transport</keyword>
<evidence type="ECO:0000256" key="3">
    <source>
        <dbReference type="ARBA" id="ARBA00004557"/>
    </source>
</evidence>
<comment type="subcellular location">
    <subcellularLocation>
        <location evidence="3">Cytoplasmic vesicle</location>
        <location evidence="3">COPII-coated vesicle membrane</location>
        <topology evidence="3">Multi-pass membrane protein</topology>
    </subcellularLocation>
    <subcellularLocation>
        <location evidence="4">Cytoplasmic vesicle</location>
        <location evidence="4">Secretory vesicle membrane</location>
        <topology evidence="4">Multi-pass membrane protein</topology>
    </subcellularLocation>
    <subcellularLocation>
        <location evidence="2">Golgi apparatus</location>
        <location evidence="2">Golgi stack membrane</location>
        <topology evidence="2">Multi-pass membrane protein</topology>
    </subcellularLocation>
    <subcellularLocation>
        <location evidence="1">Golgi apparatus</location>
        <location evidence="1">trans-Golgi network membrane</location>
        <topology evidence="1">Multi-pass membrane protein</topology>
    </subcellularLocation>
</comment>
<dbReference type="InterPro" id="IPR058533">
    <property type="entry name" value="Cation_efflux_TM"/>
</dbReference>
<feature type="compositionally biased region" description="Basic residues" evidence="21">
    <location>
        <begin position="575"/>
        <end position="588"/>
    </location>
</feature>
<evidence type="ECO:0000256" key="9">
    <source>
        <dbReference type="ARBA" id="ARBA00022723"/>
    </source>
</evidence>
<dbReference type="GO" id="GO:0005385">
    <property type="term" value="F:zinc ion transmembrane transporter activity"/>
    <property type="evidence" value="ECO:0007669"/>
    <property type="project" value="InterPro"/>
</dbReference>
<keyword evidence="12 22" id="KW-1133">Transmembrane helix</keyword>
<evidence type="ECO:0000256" key="5">
    <source>
        <dbReference type="ARBA" id="ARBA00008873"/>
    </source>
</evidence>
<keyword evidence="8 22" id="KW-0812">Transmembrane</keyword>
<feature type="transmembrane region" description="Helical" evidence="22">
    <location>
        <begin position="283"/>
        <end position="304"/>
    </location>
</feature>
<evidence type="ECO:0000256" key="1">
    <source>
        <dbReference type="ARBA" id="ARBA00004166"/>
    </source>
</evidence>
<feature type="transmembrane region" description="Helical" evidence="22">
    <location>
        <begin position="189"/>
        <end position="212"/>
    </location>
</feature>
<dbReference type="AlphaFoldDB" id="A0A8E0RXL6"/>
<feature type="transmembrane region" description="Helical" evidence="22">
    <location>
        <begin position="43"/>
        <end position="63"/>
    </location>
</feature>
<dbReference type="InterPro" id="IPR027469">
    <property type="entry name" value="Cation_efflux_TMD_sf"/>
</dbReference>
<keyword evidence="25" id="KW-1185">Reference proteome</keyword>
<feature type="transmembrane region" description="Helical" evidence="22">
    <location>
        <begin position="551"/>
        <end position="571"/>
    </location>
</feature>
<evidence type="ECO:0000256" key="21">
    <source>
        <dbReference type="SAM" id="MobiDB-lite"/>
    </source>
</evidence>
<evidence type="ECO:0000256" key="19">
    <source>
        <dbReference type="ARBA" id="ARBA00042217"/>
    </source>
</evidence>
<organism evidence="24 25">
    <name type="scientific">Fasciolopsis buskii</name>
    <dbReference type="NCBI Taxonomy" id="27845"/>
    <lineage>
        <taxon>Eukaryota</taxon>
        <taxon>Metazoa</taxon>
        <taxon>Spiralia</taxon>
        <taxon>Lophotrochozoa</taxon>
        <taxon>Platyhelminthes</taxon>
        <taxon>Trematoda</taxon>
        <taxon>Digenea</taxon>
        <taxon>Plagiorchiida</taxon>
        <taxon>Echinostomata</taxon>
        <taxon>Echinostomatoidea</taxon>
        <taxon>Fasciolidae</taxon>
        <taxon>Fasciolopsis</taxon>
    </lineage>
</organism>
<accession>A0A8E0RXL6</accession>
<dbReference type="GO" id="GO:0012507">
    <property type="term" value="C:ER to Golgi transport vesicle membrane"/>
    <property type="evidence" value="ECO:0007669"/>
    <property type="project" value="UniProtKB-SubCell"/>
</dbReference>
<feature type="transmembrane region" description="Helical" evidence="22">
    <location>
        <begin position="648"/>
        <end position="670"/>
    </location>
</feature>
<dbReference type="GO" id="GO:0032580">
    <property type="term" value="C:Golgi cisterna membrane"/>
    <property type="evidence" value="ECO:0007669"/>
    <property type="project" value="UniProtKB-SubCell"/>
</dbReference>
<evidence type="ECO:0000256" key="12">
    <source>
        <dbReference type="ARBA" id="ARBA00022989"/>
    </source>
</evidence>
<keyword evidence="7" id="KW-0050">Antiport</keyword>
<keyword evidence="9" id="KW-0479">Metal-binding</keyword>
<name>A0A8E0RXL6_9TREM</name>
<evidence type="ECO:0000256" key="4">
    <source>
        <dbReference type="ARBA" id="ARBA00004638"/>
    </source>
</evidence>
<dbReference type="GO" id="GO:0046872">
    <property type="term" value="F:metal ion binding"/>
    <property type="evidence" value="ECO:0007669"/>
    <property type="project" value="UniProtKB-KW"/>
</dbReference>
<dbReference type="OrthoDB" id="78669at2759"/>
<evidence type="ECO:0000256" key="22">
    <source>
        <dbReference type="SAM" id="Phobius"/>
    </source>
</evidence>
<feature type="transmembrane region" description="Helical" evidence="22">
    <location>
        <begin position="316"/>
        <end position="334"/>
    </location>
</feature>
<dbReference type="GO" id="GO:0015297">
    <property type="term" value="F:antiporter activity"/>
    <property type="evidence" value="ECO:0007669"/>
    <property type="project" value="UniProtKB-KW"/>
</dbReference>
<comment type="similarity">
    <text evidence="5">Belongs to the cation diffusion facilitator (CDF) transporter (TC 2.A.4) family. SLC30A subfamily.</text>
</comment>
<evidence type="ECO:0000313" key="24">
    <source>
        <dbReference type="EMBL" id="KAA0194745.1"/>
    </source>
</evidence>
<dbReference type="EMBL" id="LUCM01004145">
    <property type="protein sequence ID" value="KAA0194745.1"/>
    <property type="molecule type" value="Genomic_DNA"/>
</dbReference>
<dbReference type="InterPro" id="IPR045316">
    <property type="entry name" value="Msc2-like"/>
</dbReference>
<evidence type="ECO:0000256" key="11">
    <source>
        <dbReference type="ARBA" id="ARBA00022906"/>
    </source>
</evidence>
<reference evidence="24" key="1">
    <citation type="submission" date="2019-05" db="EMBL/GenBank/DDBJ databases">
        <title>Annotation for the trematode Fasciolopsis buski.</title>
        <authorList>
            <person name="Choi Y.-J."/>
        </authorList>
    </citation>
    <scope>NUCLEOTIDE SEQUENCE</scope>
    <source>
        <strain evidence="24">HT</strain>
        <tissue evidence="24">Whole worm</tissue>
    </source>
</reference>
<sequence length="773" mass="83681">MEFGSQAVIYPKRGVRPYQFLVVSSKLLKAVAFFVAYDVLKTLHTVTFLLLLKLCAVVILLPLQKPFSSGQRIKGSEWFQVTKYSFIRVILDALWVEGLFICGPLRFVLLFEHSELILLAVAGTVVHGASSPSRIRGTLFFICGIISIAFFDQDNAKLSTEHPEGVHKSLLIHNIYEFFVNFGFSDHKAGVLILLVATCLDAAFAAASRTLVASLGGAKRLHALSALVSSCILVVLFLVCRLLGWTALPFQGHPQVLYADGHNDDLSGDLGQSIDQSTNSATLFLRIAYIGAVVVLDFYLTSIASTRLGVQTVTNLGKLAVTIAAFGLCFLWSSNTSFPGFTMSSPQLEPLADMPTFPMHSLSAGVVVGALAILYATSLLTRTKPGQGPEGGSSGHFIGYSMTGLPLFTPGQTPSHGMALLSNPETMGLGYHVRETLRGIMAEQSSRRIFVFLCLNLSFTFVELLYGVWTNSLGLISDGFHMLFDSTALVVGLYAAVVSHWQPTRVFSYGFHSAEVLSGFVNAVFLLVISASVFVNALARIHQPPHIHTDRLMAVSVAGLLVNLVGVVALGHAHSHGGHGHGHSHNVGHSRGCTGESHGHGHNSNEKHGHSHEPDGLHYGHSHGEKRRKGHHSTHDHNDSGDTNLRGVYLHVLADTLGSVGVIISSFFVSNYGWNVADPICSVFIACAIAYSAMPLLVDTLRLLTLRAPGPLESANPVWMVKKGVQVDGVLCVYNPFVWSQTRQFTCVSFCVQVDSAVAEQLILAKVSYDWIT</sequence>
<evidence type="ECO:0000256" key="15">
    <source>
        <dbReference type="ARBA" id="ARBA00023136"/>
    </source>
</evidence>
<dbReference type="PANTHER" id="PTHR45755">
    <property type="match status" value="1"/>
</dbReference>
<comment type="catalytic activity">
    <reaction evidence="20">
        <text>Zn(2+)(in) + 2 H(+)(out) = Zn(2+)(out) + 2 H(+)(in)</text>
        <dbReference type="Rhea" id="RHEA:72627"/>
        <dbReference type="ChEBI" id="CHEBI:15378"/>
        <dbReference type="ChEBI" id="CHEBI:29105"/>
    </reaction>
</comment>
<dbReference type="SUPFAM" id="SSF161111">
    <property type="entry name" value="Cation efflux protein transmembrane domain-like"/>
    <property type="match status" value="1"/>
</dbReference>
<evidence type="ECO:0000256" key="17">
    <source>
        <dbReference type="ARBA" id="ARBA00040846"/>
    </source>
</evidence>
<dbReference type="Pfam" id="PF01545">
    <property type="entry name" value="Cation_efflux"/>
    <property type="match status" value="1"/>
</dbReference>
<evidence type="ECO:0000256" key="6">
    <source>
        <dbReference type="ARBA" id="ARBA00022448"/>
    </source>
</evidence>
<dbReference type="InterPro" id="IPR002524">
    <property type="entry name" value="Cation_efflux"/>
</dbReference>